<evidence type="ECO:0000256" key="3">
    <source>
        <dbReference type="ARBA" id="ARBA00023163"/>
    </source>
</evidence>
<dbReference type="Gene3D" id="1.10.260.40">
    <property type="entry name" value="lambda repressor-like DNA-binding domains"/>
    <property type="match status" value="1"/>
</dbReference>
<accession>A0A3E3K4A3</accession>
<evidence type="ECO:0000313" key="5">
    <source>
        <dbReference type="EMBL" id="RGE88898.1"/>
    </source>
</evidence>
<keyword evidence="6" id="KW-1185">Reference proteome</keyword>
<dbReference type="RefSeq" id="WP_053769491.1">
    <property type="nucleotide sequence ID" value="NZ_BAABYU010000002.1"/>
</dbReference>
<evidence type="ECO:0000256" key="2">
    <source>
        <dbReference type="ARBA" id="ARBA00023125"/>
    </source>
</evidence>
<dbReference type="PROSITE" id="PS50932">
    <property type="entry name" value="HTH_LACI_2"/>
    <property type="match status" value="1"/>
</dbReference>
<feature type="domain" description="HTH lacI-type" evidence="4">
    <location>
        <begin position="2"/>
        <end position="58"/>
    </location>
</feature>
<comment type="caution">
    <text evidence="5">The sequence shown here is derived from an EMBL/GenBank/DDBJ whole genome shotgun (WGS) entry which is preliminary data.</text>
</comment>
<dbReference type="Pfam" id="PF13377">
    <property type="entry name" value="Peripla_BP_3"/>
    <property type="match status" value="1"/>
</dbReference>
<dbReference type="SUPFAM" id="SSF53822">
    <property type="entry name" value="Periplasmic binding protein-like I"/>
    <property type="match status" value="1"/>
</dbReference>
<evidence type="ECO:0000313" key="6">
    <source>
        <dbReference type="Proteomes" id="UP000261080"/>
    </source>
</evidence>
<evidence type="ECO:0000259" key="4">
    <source>
        <dbReference type="PROSITE" id="PS50932"/>
    </source>
</evidence>
<dbReference type="InterPro" id="IPR010982">
    <property type="entry name" value="Lambda_DNA-bd_dom_sf"/>
</dbReference>
<dbReference type="GeneID" id="97193798"/>
<reference evidence="5 6" key="1">
    <citation type="submission" date="2018-08" db="EMBL/GenBank/DDBJ databases">
        <title>A genome reference for cultivated species of the human gut microbiota.</title>
        <authorList>
            <person name="Zou Y."/>
            <person name="Xue W."/>
            <person name="Luo G."/>
        </authorList>
    </citation>
    <scope>NUCLEOTIDE SEQUENCE [LARGE SCALE GENOMIC DNA]</scope>
    <source>
        <strain evidence="5 6">AF37-2AT</strain>
    </source>
</reference>
<dbReference type="EMBL" id="QVLX01000002">
    <property type="protein sequence ID" value="RGE88898.1"/>
    <property type="molecule type" value="Genomic_DNA"/>
</dbReference>
<dbReference type="PROSITE" id="PS00356">
    <property type="entry name" value="HTH_LACI_1"/>
    <property type="match status" value="1"/>
</dbReference>
<dbReference type="SUPFAM" id="SSF47413">
    <property type="entry name" value="lambda repressor-like DNA-binding domains"/>
    <property type="match status" value="1"/>
</dbReference>
<dbReference type="PRINTS" id="PR00036">
    <property type="entry name" value="HTHLACI"/>
</dbReference>
<evidence type="ECO:0000256" key="1">
    <source>
        <dbReference type="ARBA" id="ARBA00023015"/>
    </source>
</evidence>
<dbReference type="InterPro" id="IPR000843">
    <property type="entry name" value="HTH_LacI"/>
</dbReference>
<sequence>MATIKEIAELAGVSVTTVSRVLNFDDTLNVQDETKRRVFEAADRLEYQIKDKKRKKKKLKLGLFCSYSPEEELEDTFYLSIRIAVEKKLDKEGFKKVIVTSEDTADNLAKLDGIICLGTFSKGIVERIRGFHKPAVFIDAVGDVELFDSIVVNLKHAVTKVMDYLVDAGHEKIAFIGGRDVDSDGKEIVDMRMPIYSHYLEEKNLFHEEYIQIGGFTPKHGYRMGKELLALEDRPTAIFCANDSLAIGCYKAVQEAMLRVPEDISVVGFNDISMTKYLVPPLTTVHVPMDFMGEEAVNMLAERIYTNREISMKVSVPAKLVIRESVSRRKDENNI</sequence>
<dbReference type="Proteomes" id="UP000261080">
    <property type="component" value="Unassembled WGS sequence"/>
</dbReference>
<keyword evidence="2 5" id="KW-0238">DNA-binding</keyword>
<dbReference type="PANTHER" id="PTHR30146">
    <property type="entry name" value="LACI-RELATED TRANSCRIPTIONAL REPRESSOR"/>
    <property type="match status" value="1"/>
</dbReference>
<organism evidence="5 6">
    <name type="scientific">Sellimonas intestinalis</name>
    <dbReference type="NCBI Taxonomy" id="1653434"/>
    <lineage>
        <taxon>Bacteria</taxon>
        <taxon>Bacillati</taxon>
        <taxon>Bacillota</taxon>
        <taxon>Clostridia</taxon>
        <taxon>Lachnospirales</taxon>
        <taxon>Lachnospiraceae</taxon>
        <taxon>Sellimonas</taxon>
    </lineage>
</organism>
<dbReference type="OrthoDB" id="43195at2"/>
<dbReference type="Pfam" id="PF00356">
    <property type="entry name" value="LacI"/>
    <property type="match status" value="1"/>
</dbReference>
<dbReference type="Gene3D" id="3.40.50.2300">
    <property type="match status" value="2"/>
</dbReference>
<name>A0A3E3K4A3_9FIRM</name>
<dbReference type="CDD" id="cd01544">
    <property type="entry name" value="PBP1_GalR"/>
    <property type="match status" value="1"/>
</dbReference>
<dbReference type="GO" id="GO:0003700">
    <property type="term" value="F:DNA-binding transcription factor activity"/>
    <property type="evidence" value="ECO:0007669"/>
    <property type="project" value="TreeGrafter"/>
</dbReference>
<dbReference type="CDD" id="cd01392">
    <property type="entry name" value="HTH_LacI"/>
    <property type="match status" value="1"/>
</dbReference>
<dbReference type="InterPro" id="IPR046335">
    <property type="entry name" value="LacI/GalR-like_sensor"/>
</dbReference>
<dbReference type="InterPro" id="IPR028082">
    <property type="entry name" value="Peripla_BP_I"/>
</dbReference>
<keyword evidence="3" id="KW-0804">Transcription</keyword>
<dbReference type="AlphaFoldDB" id="A0A3E3K4A3"/>
<proteinExistence type="predicted"/>
<keyword evidence="1" id="KW-0805">Transcription regulation</keyword>
<protein>
    <submittedName>
        <fullName evidence="5">LacI family DNA-binding transcriptional regulator</fullName>
    </submittedName>
</protein>
<dbReference type="PANTHER" id="PTHR30146:SF149">
    <property type="entry name" value="HTH-TYPE TRANSCRIPTIONAL REGULATOR EBGR"/>
    <property type="match status" value="1"/>
</dbReference>
<dbReference type="SMART" id="SM00354">
    <property type="entry name" value="HTH_LACI"/>
    <property type="match status" value="1"/>
</dbReference>
<gene>
    <name evidence="5" type="ORF">DW016_05175</name>
</gene>
<dbReference type="GO" id="GO:0000976">
    <property type="term" value="F:transcription cis-regulatory region binding"/>
    <property type="evidence" value="ECO:0007669"/>
    <property type="project" value="TreeGrafter"/>
</dbReference>